<protein>
    <submittedName>
        <fullName evidence="1">(California timema) hypothetical protein</fullName>
    </submittedName>
</protein>
<accession>A0A7R9J6D4</accession>
<gene>
    <name evidence="1" type="ORF">TCMB3V08_LOCUS5434</name>
</gene>
<organism evidence="1">
    <name type="scientific">Timema californicum</name>
    <name type="common">California timema</name>
    <name type="synonym">Walking stick</name>
    <dbReference type="NCBI Taxonomy" id="61474"/>
    <lineage>
        <taxon>Eukaryota</taxon>
        <taxon>Metazoa</taxon>
        <taxon>Ecdysozoa</taxon>
        <taxon>Arthropoda</taxon>
        <taxon>Hexapoda</taxon>
        <taxon>Insecta</taxon>
        <taxon>Pterygota</taxon>
        <taxon>Neoptera</taxon>
        <taxon>Polyneoptera</taxon>
        <taxon>Phasmatodea</taxon>
        <taxon>Timematodea</taxon>
        <taxon>Timematoidea</taxon>
        <taxon>Timematidae</taxon>
        <taxon>Timema</taxon>
    </lineage>
</organism>
<proteinExistence type="predicted"/>
<name>A0A7R9J6D4_TIMCA</name>
<dbReference type="AlphaFoldDB" id="A0A7R9J6D4"/>
<reference evidence="1" key="1">
    <citation type="submission" date="2020-11" db="EMBL/GenBank/DDBJ databases">
        <authorList>
            <person name="Tran Van P."/>
        </authorList>
    </citation>
    <scope>NUCLEOTIDE SEQUENCE</scope>
</reference>
<evidence type="ECO:0000313" key="1">
    <source>
        <dbReference type="EMBL" id="CAD7572790.1"/>
    </source>
</evidence>
<sequence>MSTTWLASKENPQNALQVKVERQMSNNQINLTSAEALIRKKAGDQAEIGIELLKVCAETVQLISTSSALPGMFSTGEPIKSQNQPSQISAHAHLTNYALYSQKLADSFVGRFEEMFNISLIWYAAGSVHRWSQDL</sequence>
<dbReference type="EMBL" id="OE181225">
    <property type="protein sequence ID" value="CAD7572790.1"/>
    <property type="molecule type" value="Genomic_DNA"/>
</dbReference>